<dbReference type="PANTHER" id="PTHR43318">
    <property type="entry name" value="UDP-N-ACETYLGLUCOSAMINE 4,6-DEHYDRATASE"/>
    <property type="match status" value="1"/>
</dbReference>
<dbReference type="PANTHER" id="PTHR43318:SF1">
    <property type="entry name" value="POLYSACCHARIDE BIOSYNTHESIS PROTEIN EPSC-RELATED"/>
    <property type="match status" value="1"/>
</dbReference>
<dbReference type="Gene3D" id="3.40.50.720">
    <property type="entry name" value="NAD(P)-binding Rossmann-like Domain"/>
    <property type="match status" value="2"/>
</dbReference>
<feature type="transmembrane region" description="Helical" evidence="2">
    <location>
        <begin position="87"/>
        <end position="110"/>
    </location>
</feature>
<dbReference type="GeneID" id="86061448"/>
<dbReference type="SUPFAM" id="SSF51735">
    <property type="entry name" value="NAD(P)-binding Rossmann-fold domains"/>
    <property type="match status" value="1"/>
</dbReference>
<evidence type="ECO:0000313" key="4">
    <source>
        <dbReference type="EMBL" id="PXX53566.1"/>
    </source>
</evidence>
<evidence type="ECO:0000256" key="2">
    <source>
        <dbReference type="SAM" id="Phobius"/>
    </source>
</evidence>
<reference evidence="4 5" key="1">
    <citation type="submission" date="2018-05" db="EMBL/GenBank/DDBJ databases">
        <title>Genomic Encyclopedia of Type Strains, Phase IV (KMG-IV): sequencing the most valuable type-strain genomes for metagenomic binning, comparative biology and taxonomic classification.</title>
        <authorList>
            <person name="Goeker M."/>
        </authorList>
    </citation>
    <scope>NUCLEOTIDE SEQUENCE [LARGE SCALE GENOMIC DNA]</scope>
    <source>
        <strain evidence="4 5">DSM 24995</strain>
    </source>
</reference>
<feature type="transmembrane region" description="Helical" evidence="2">
    <location>
        <begin position="116"/>
        <end position="136"/>
    </location>
</feature>
<dbReference type="SUPFAM" id="SSF53335">
    <property type="entry name" value="S-adenosyl-L-methionine-dependent methyltransferases"/>
    <property type="match status" value="1"/>
</dbReference>
<accession>A0A2V3YJG9</accession>
<dbReference type="CDD" id="cd05237">
    <property type="entry name" value="UDP_invert_4-6DH_SDR_e"/>
    <property type="match status" value="1"/>
</dbReference>
<dbReference type="InterPro" id="IPR036291">
    <property type="entry name" value="NAD(P)-bd_dom_sf"/>
</dbReference>
<comment type="similarity">
    <text evidence="1">Belongs to the polysaccharide synthase family.</text>
</comment>
<dbReference type="InterPro" id="IPR003869">
    <property type="entry name" value="Polysac_CapD-like"/>
</dbReference>
<dbReference type="EMBL" id="QJKD01000005">
    <property type="protein sequence ID" value="PXX53566.1"/>
    <property type="molecule type" value="Genomic_DNA"/>
</dbReference>
<feature type="transmembrane region" description="Helical" evidence="2">
    <location>
        <begin position="12"/>
        <end position="35"/>
    </location>
</feature>
<evidence type="ECO:0000313" key="5">
    <source>
        <dbReference type="Proteomes" id="UP000248057"/>
    </source>
</evidence>
<feature type="transmembrane region" description="Helical" evidence="2">
    <location>
        <begin position="55"/>
        <end position="75"/>
    </location>
</feature>
<keyword evidence="2" id="KW-0472">Membrane</keyword>
<protein>
    <submittedName>
        <fullName evidence="4">FlaA1/EpsC-like NDP-sugar epimerase</fullName>
    </submittedName>
</protein>
<feature type="domain" description="Polysaccharide biosynthesis protein CapD-like" evidence="3">
    <location>
        <begin position="295"/>
        <end position="576"/>
    </location>
</feature>
<proteinExistence type="inferred from homology"/>
<dbReference type="AlphaFoldDB" id="A0A2V3YJG9"/>
<dbReference type="Pfam" id="PF02719">
    <property type="entry name" value="Polysacc_synt_2"/>
    <property type="match status" value="1"/>
</dbReference>
<evidence type="ECO:0000256" key="1">
    <source>
        <dbReference type="ARBA" id="ARBA00007430"/>
    </source>
</evidence>
<evidence type="ECO:0000259" key="3">
    <source>
        <dbReference type="Pfam" id="PF02719"/>
    </source>
</evidence>
<comment type="caution">
    <text evidence="4">The sequence shown here is derived from an EMBL/GenBank/DDBJ whole genome shotgun (WGS) entry which is preliminary data.</text>
</comment>
<keyword evidence="5" id="KW-1185">Reference proteome</keyword>
<dbReference type="InterPro" id="IPR029063">
    <property type="entry name" value="SAM-dependent_MTases_sf"/>
</dbReference>
<keyword evidence="2" id="KW-0812">Transmembrane</keyword>
<dbReference type="InterPro" id="IPR051203">
    <property type="entry name" value="Polysaccharide_Synthase-Rel"/>
</dbReference>
<dbReference type="Proteomes" id="UP000248057">
    <property type="component" value="Unassembled WGS sequence"/>
</dbReference>
<gene>
    <name evidence="4" type="ORF">DFR60_10553</name>
</gene>
<sequence>MIKTRIIANKWFRSVLFLIYDICMIQICSFLALWIRFDLSTKSIPLQYVDAMMSYAGILTVTTAIVFSLFHLYSIVWSSAGIIEMEYIVAACSVTCVLQIAGMNILNIVVPRSYHILWLLFMTAFIGISRMSYRALQLAGRHIGRKRDAAVQKRVMIVGAGQAGTLLIKELNSSERASGIPVCIIDDDHNKIGKYINGVPIRGTREEIPELAEKYKIDEIYIALPTATGVERKKILEICQKTKCILKILPGLYQLMSGEVSIAKLRDVEIDDLLGREPIKVNLDEIMGYVKGKVVMVTGGGGSIGSELCRQLAGHGVGHLIIFDMYENNAYEIQQELKRNYPELNLTVLIGSVRNTNRLDFLFRTYRPDVVYHAAAHKHVPLMEDSPNEAIKNNVIGTYKTAMAAIKYGTKRFILISTDKAVNPTNIMGASKRLCEMVIQMCNQKSDTEFVAVRFGNVLGSNGSVIPLFKQQIAAGGPVTVTHRDIIRYFMTIPEAVSLVLQAGAYARGGEIFILNMGEPVKILDMAENLIRLSGYEPYKDIQIQFTGLRPGEKLFEELLMEEEGLQDTKNKRIFIGHPMDIDYPWFEDELKKLDEAAWMETKDMRAMVHKLVPEYNYKLEGTVVKKQVAAAEKTESEG</sequence>
<name>A0A2V3YJG9_9FIRM</name>
<organism evidence="4 5">
    <name type="scientific">Hungatella effluvii</name>
    <dbReference type="NCBI Taxonomy" id="1096246"/>
    <lineage>
        <taxon>Bacteria</taxon>
        <taxon>Bacillati</taxon>
        <taxon>Bacillota</taxon>
        <taxon>Clostridia</taxon>
        <taxon>Lachnospirales</taxon>
        <taxon>Lachnospiraceae</taxon>
        <taxon>Hungatella</taxon>
    </lineage>
</organism>
<dbReference type="Pfam" id="PF13727">
    <property type="entry name" value="CoA_binding_3"/>
    <property type="match status" value="1"/>
</dbReference>
<dbReference type="RefSeq" id="WP_110322907.1">
    <property type="nucleotide sequence ID" value="NZ_QJKD01000005.1"/>
</dbReference>
<keyword evidence="2" id="KW-1133">Transmembrane helix</keyword>